<protein>
    <submittedName>
        <fullName evidence="1">Uncharacterized protein</fullName>
    </submittedName>
</protein>
<proteinExistence type="predicted"/>
<sequence>MSAGTTELEEFHQFLGDCLRRGPEFTTAEEALEAWRAEHPVDDDATADLEAALAELRSGDAGLSLDEFNQRFRARHGLS</sequence>
<dbReference type="AlphaFoldDB" id="A0A7C2JZ98"/>
<evidence type="ECO:0000313" key="1">
    <source>
        <dbReference type="EMBL" id="HEN15525.1"/>
    </source>
</evidence>
<name>A0A7C2JZ98_9PLAN</name>
<organism evidence="1">
    <name type="scientific">Schlesneria paludicola</name>
    <dbReference type="NCBI Taxonomy" id="360056"/>
    <lineage>
        <taxon>Bacteria</taxon>
        <taxon>Pseudomonadati</taxon>
        <taxon>Planctomycetota</taxon>
        <taxon>Planctomycetia</taxon>
        <taxon>Planctomycetales</taxon>
        <taxon>Planctomycetaceae</taxon>
        <taxon>Schlesneria</taxon>
    </lineage>
</organism>
<gene>
    <name evidence="1" type="ORF">ENQ76_08670</name>
</gene>
<reference evidence="1" key="1">
    <citation type="journal article" date="2020" name="mSystems">
        <title>Genome- and Community-Level Interaction Insights into Carbon Utilization and Element Cycling Functions of Hydrothermarchaeota in Hydrothermal Sediment.</title>
        <authorList>
            <person name="Zhou Z."/>
            <person name="Liu Y."/>
            <person name="Xu W."/>
            <person name="Pan J."/>
            <person name="Luo Z.H."/>
            <person name="Li M."/>
        </authorList>
    </citation>
    <scope>NUCLEOTIDE SEQUENCE [LARGE SCALE GENOMIC DNA]</scope>
    <source>
        <strain evidence="1">SpSt-339</strain>
    </source>
</reference>
<comment type="caution">
    <text evidence="1">The sequence shown here is derived from an EMBL/GenBank/DDBJ whole genome shotgun (WGS) entry which is preliminary data.</text>
</comment>
<dbReference type="EMBL" id="DSOK01000248">
    <property type="protein sequence ID" value="HEN15525.1"/>
    <property type="molecule type" value="Genomic_DNA"/>
</dbReference>
<accession>A0A7C2JZ98</accession>